<sequence>MSLRDEVVKVAERTHKAARNAAKLAMTKKEAILREAASALREQRSFLQEANAKDLEVGRSRGLSKAMMDRLTLSDKVIDDTARGLEEIAAFPDPVGEIVRMWTRPNGMRVGRMRIPLGVIGIIYEARPNVTADAAALCLKAGNAVILRGGSEAANSNEAIVAIFKRVLKEQGADQDIVNLLPTTDREAILHMLELEDLIDLIIPRGGEELIRFVAQNSRIPVIKHYKGVCHLYVDEAADIDMALKLGFNSKVQRPGVCNAMETLLVHKNIAEAYLPEMAKRFTDAGVELRGCEQSRRIVPSMKPATEEDWYAEYLDLVLAVKVVDSIDEAIDHIATYGSLHTESIVTKDYLAAQKFLNEVNSSSVIINASTRMSDGGVYGLGAEVGISTTKIYSYGTMGVVYFTTNKLIVFGDGQISE</sequence>
<comment type="pathway">
    <text evidence="1 7">Amino-acid biosynthesis; L-proline biosynthesis; L-glutamate 5-semialdehyde from L-glutamate: step 2/2.</text>
</comment>
<dbReference type="PANTHER" id="PTHR11063:SF8">
    <property type="entry name" value="DELTA-1-PYRROLINE-5-CARBOXYLATE SYNTHASE"/>
    <property type="match status" value="1"/>
</dbReference>
<protein>
    <recommendedName>
        <fullName evidence="7">Gamma-glutamyl phosphate reductase</fullName>
        <shortName evidence="7">GPR</shortName>
        <ecNumber evidence="7">1.2.1.41</ecNumber>
    </recommendedName>
    <alternativeName>
        <fullName evidence="7">Glutamate-5-semialdehyde dehydrogenase</fullName>
    </alternativeName>
    <alternativeName>
        <fullName evidence="7">Glutamyl-gamma-semialdehyde dehydrogenase</fullName>
        <shortName evidence="7">GSA dehydrogenase</shortName>
    </alternativeName>
</protein>
<dbReference type="PROSITE" id="PS01223">
    <property type="entry name" value="PROA"/>
    <property type="match status" value="1"/>
</dbReference>
<proteinExistence type="inferred from homology"/>
<dbReference type="UniPathway" id="UPA00098">
    <property type="reaction ID" value="UER00360"/>
</dbReference>
<dbReference type="Pfam" id="PF00171">
    <property type="entry name" value="Aldedh"/>
    <property type="match status" value="1"/>
</dbReference>
<dbReference type="Gene3D" id="3.40.309.10">
    <property type="entry name" value="Aldehyde Dehydrogenase, Chain A, domain 2"/>
    <property type="match status" value="1"/>
</dbReference>
<dbReference type="NCBIfam" id="NF001221">
    <property type="entry name" value="PRK00197.1"/>
    <property type="match status" value="1"/>
</dbReference>
<dbReference type="GO" id="GO:0050661">
    <property type="term" value="F:NADP binding"/>
    <property type="evidence" value="ECO:0007669"/>
    <property type="project" value="InterPro"/>
</dbReference>
<evidence type="ECO:0000256" key="6">
    <source>
        <dbReference type="ARBA" id="ARBA00049024"/>
    </source>
</evidence>
<evidence type="ECO:0000313" key="9">
    <source>
        <dbReference type="EMBL" id="HGH59771.1"/>
    </source>
</evidence>
<comment type="caution">
    <text evidence="9">The sequence shown here is derived from an EMBL/GenBank/DDBJ whole genome shotgun (WGS) entry which is preliminary data.</text>
</comment>
<evidence type="ECO:0000256" key="5">
    <source>
        <dbReference type="ARBA" id="ARBA00023002"/>
    </source>
</evidence>
<organism evidence="9">
    <name type="scientific">Desulfomonile tiedjei</name>
    <dbReference type="NCBI Taxonomy" id="2358"/>
    <lineage>
        <taxon>Bacteria</taxon>
        <taxon>Pseudomonadati</taxon>
        <taxon>Thermodesulfobacteriota</taxon>
        <taxon>Desulfomonilia</taxon>
        <taxon>Desulfomonilales</taxon>
        <taxon>Desulfomonilaceae</taxon>
        <taxon>Desulfomonile</taxon>
    </lineage>
</organism>
<keyword evidence="5 7" id="KW-0560">Oxidoreductase</keyword>
<evidence type="ECO:0000256" key="2">
    <source>
        <dbReference type="ARBA" id="ARBA00022605"/>
    </source>
</evidence>
<dbReference type="AlphaFoldDB" id="A0A7C4ES02"/>
<reference evidence="9" key="1">
    <citation type="journal article" date="2020" name="mSystems">
        <title>Genome- and Community-Level Interaction Insights into Carbon Utilization and Element Cycling Functions of Hydrothermarchaeota in Hydrothermal Sediment.</title>
        <authorList>
            <person name="Zhou Z."/>
            <person name="Liu Y."/>
            <person name="Xu W."/>
            <person name="Pan J."/>
            <person name="Luo Z.H."/>
            <person name="Li M."/>
        </authorList>
    </citation>
    <scope>NUCLEOTIDE SEQUENCE [LARGE SCALE GENOMIC DNA]</scope>
    <source>
        <strain evidence="9">SpSt-769</strain>
    </source>
</reference>
<comment type="catalytic activity">
    <reaction evidence="6 7">
        <text>L-glutamate 5-semialdehyde + phosphate + NADP(+) = L-glutamyl 5-phosphate + NADPH + H(+)</text>
        <dbReference type="Rhea" id="RHEA:19541"/>
        <dbReference type="ChEBI" id="CHEBI:15378"/>
        <dbReference type="ChEBI" id="CHEBI:43474"/>
        <dbReference type="ChEBI" id="CHEBI:57783"/>
        <dbReference type="ChEBI" id="CHEBI:58066"/>
        <dbReference type="ChEBI" id="CHEBI:58274"/>
        <dbReference type="ChEBI" id="CHEBI:58349"/>
        <dbReference type="EC" id="1.2.1.41"/>
    </reaction>
</comment>
<keyword evidence="7" id="KW-0963">Cytoplasm</keyword>
<dbReference type="InterPro" id="IPR000965">
    <property type="entry name" value="GPR_dom"/>
</dbReference>
<dbReference type="CDD" id="cd07079">
    <property type="entry name" value="ALDH_F18-19_ProA-GPR"/>
    <property type="match status" value="1"/>
</dbReference>
<feature type="domain" description="Aldehyde dehydrogenase" evidence="8">
    <location>
        <begin position="5"/>
        <end position="285"/>
    </location>
</feature>
<evidence type="ECO:0000259" key="8">
    <source>
        <dbReference type="Pfam" id="PF00171"/>
    </source>
</evidence>
<comment type="similarity">
    <text evidence="7">Belongs to the gamma-glutamyl phosphate reductase family.</text>
</comment>
<dbReference type="EC" id="1.2.1.41" evidence="7"/>
<accession>A0A7C4ES02</accession>
<dbReference type="InterPro" id="IPR020593">
    <property type="entry name" value="G-glutamylP_reductase_CS"/>
</dbReference>
<dbReference type="InterPro" id="IPR012134">
    <property type="entry name" value="Glu-5-SA_DH"/>
</dbReference>
<dbReference type="InterPro" id="IPR015590">
    <property type="entry name" value="Aldehyde_DH_dom"/>
</dbReference>
<comment type="subcellular location">
    <subcellularLocation>
        <location evidence="7">Cytoplasm</location>
    </subcellularLocation>
</comment>
<dbReference type="InterPro" id="IPR016162">
    <property type="entry name" value="Ald_DH_N"/>
</dbReference>
<dbReference type="PIRSF" id="PIRSF000151">
    <property type="entry name" value="GPR"/>
    <property type="match status" value="1"/>
</dbReference>
<gene>
    <name evidence="7" type="primary">proA</name>
    <name evidence="9" type="ORF">ENV54_00580</name>
</gene>
<dbReference type="NCBIfam" id="TIGR00407">
    <property type="entry name" value="proA"/>
    <property type="match status" value="1"/>
</dbReference>
<dbReference type="FunFam" id="3.40.309.10:FF:000006">
    <property type="entry name" value="Gamma-glutamyl phosphate reductase"/>
    <property type="match status" value="1"/>
</dbReference>
<dbReference type="SUPFAM" id="SSF53720">
    <property type="entry name" value="ALDH-like"/>
    <property type="match status" value="1"/>
</dbReference>
<dbReference type="HAMAP" id="MF_00412">
    <property type="entry name" value="ProA"/>
    <property type="match status" value="1"/>
</dbReference>
<dbReference type="GO" id="GO:0005737">
    <property type="term" value="C:cytoplasm"/>
    <property type="evidence" value="ECO:0007669"/>
    <property type="project" value="UniProtKB-SubCell"/>
</dbReference>
<keyword evidence="2 7" id="KW-0028">Amino-acid biosynthesis</keyword>
<dbReference type="InterPro" id="IPR016163">
    <property type="entry name" value="Ald_DH_C"/>
</dbReference>
<dbReference type="PANTHER" id="PTHR11063">
    <property type="entry name" value="GLUTAMATE SEMIALDEHYDE DEHYDROGENASE"/>
    <property type="match status" value="1"/>
</dbReference>
<name>A0A7C4ES02_9BACT</name>
<keyword evidence="4 7" id="KW-0521">NADP</keyword>
<dbReference type="Gene3D" id="3.40.605.10">
    <property type="entry name" value="Aldehyde Dehydrogenase, Chain A, domain 1"/>
    <property type="match status" value="1"/>
</dbReference>
<keyword evidence="3 7" id="KW-0641">Proline biosynthesis</keyword>
<evidence type="ECO:0000256" key="4">
    <source>
        <dbReference type="ARBA" id="ARBA00022857"/>
    </source>
</evidence>
<evidence type="ECO:0000256" key="1">
    <source>
        <dbReference type="ARBA" id="ARBA00004985"/>
    </source>
</evidence>
<dbReference type="GO" id="GO:0004350">
    <property type="term" value="F:glutamate-5-semialdehyde dehydrogenase activity"/>
    <property type="evidence" value="ECO:0007669"/>
    <property type="project" value="UniProtKB-UniRule"/>
</dbReference>
<dbReference type="InterPro" id="IPR016161">
    <property type="entry name" value="Ald_DH/histidinol_DH"/>
</dbReference>
<evidence type="ECO:0000256" key="3">
    <source>
        <dbReference type="ARBA" id="ARBA00022650"/>
    </source>
</evidence>
<dbReference type="GO" id="GO:0055129">
    <property type="term" value="P:L-proline biosynthetic process"/>
    <property type="evidence" value="ECO:0007669"/>
    <property type="project" value="UniProtKB-UniRule"/>
</dbReference>
<evidence type="ECO:0000256" key="7">
    <source>
        <dbReference type="HAMAP-Rule" id="MF_00412"/>
    </source>
</evidence>
<dbReference type="EMBL" id="DTGT01000017">
    <property type="protein sequence ID" value="HGH59771.1"/>
    <property type="molecule type" value="Genomic_DNA"/>
</dbReference>
<comment type="function">
    <text evidence="7">Catalyzes the NADPH-dependent reduction of L-glutamate 5-phosphate into L-glutamate 5-semialdehyde and phosphate. The product spontaneously undergoes cyclization to form 1-pyrroline-5-carboxylate.</text>
</comment>